<dbReference type="Proteomes" id="UP001187471">
    <property type="component" value="Unassembled WGS sequence"/>
</dbReference>
<dbReference type="PANTHER" id="PTHR46250">
    <property type="entry name" value="MYB/SANT-LIKE DNA-BINDING DOMAIN PROTEIN-RELATED"/>
    <property type="match status" value="1"/>
</dbReference>
<evidence type="ECO:0000313" key="2">
    <source>
        <dbReference type="Proteomes" id="UP001187471"/>
    </source>
</evidence>
<proteinExistence type="predicted"/>
<name>A0AA88RP74_9ASTE</name>
<dbReference type="PANTHER" id="PTHR46250:SF18">
    <property type="entry name" value="MYB_SANT-LIKE DOMAIN-CONTAINING PROTEIN"/>
    <property type="match status" value="1"/>
</dbReference>
<keyword evidence="2" id="KW-1185">Reference proteome</keyword>
<organism evidence="1 2">
    <name type="scientific">Escallonia rubra</name>
    <dbReference type="NCBI Taxonomy" id="112253"/>
    <lineage>
        <taxon>Eukaryota</taxon>
        <taxon>Viridiplantae</taxon>
        <taxon>Streptophyta</taxon>
        <taxon>Embryophyta</taxon>
        <taxon>Tracheophyta</taxon>
        <taxon>Spermatophyta</taxon>
        <taxon>Magnoliopsida</taxon>
        <taxon>eudicotyledons</taxon>
        <taxon>Gunneridae</taxon>
        <taxon>Pentapetalae</taxon>
        <taxon>asterids</taxon>
        <taxon>campanulids</taxon>
        <taxon>Escalloniales</taxon>
        <taxon>Escalloniaceae</taxon>
        <taxon>Escallonia</taxon>
    </lineage>
</organism>
<evidence type="ECO:0008006" key="3">
    <source>
        <dbReference type="Google" id="ProtNLM"/>
    </source>
</evidence>
<evidence type="ECO:0000313" key="1">
    <source>
        <dbReference type="EMBL" id="KAK2993558.1"/>
    </source>
</evidence>
<dbReference type="EMBL" id="JAVXUO010000302">
    <property type="protein sequence ID" value="KAK2993558.1"/>
    <property type="molecule type" value="Genomic_DNA"/>
</dbReference>
<sequence>MAVVSGDRALLDCNVVDDCRWCADRRDRRPIEEKLPGCNLLATPNIDSKYKRLKRMYNAVTDMLGSSGFGWNETLHYVESHPKAKGLLNKSLLKYDQLEFIFGKDRATGKAAEAPGDAV</sequence>
<comment type="caution">
    <text evidence="1">The sequence shown here is derived from an EMBL/GenBank/DDBJ whole genome shotgun (WGS) entry which is preliminary data.</text>
</comment>
<reference evidence="1" key="1">
    <citation type="submission" date="2022-12" db="EMBL/GenBank/DDBJ databases">
        <title>Draft genome assemblies for two species of Escallonia (Escalloniales).</title>
        <authorList>
            <person name="Chanderbali A."/>
            <person name="Dervinis C."/>
            <person name="Anghel I."/>
            <person name="Soltis D."/>
            <person name="Soltis P."/>
            <person name="Zapata F."/>
        </authorList>
    </citation>
    <scope>NUCLEOTIDE SEQUENCE</scope>
    <source>
        <strain evidence="1">UCBG92.1500</strain>
        <tissue evidence="1">Leaf</tissue>
    </source>
</reference>
<protein>
    <recommendedName>
        <fullName evidence="3">Myb/SANT-like domain-containing protein</fullName>
    </recommendedName>
</protein>
<gene>
    <name evidence="1" type="ORF">RJ640_021934</name>
</gene>
<accession>A0AA88RP74</accession>
<dbReference type="AlphaFoldDB" id="A0AA88RP74"/>